<accession>A0ABR7RPL4</accession>
<dbReference type="EMBL" id="JACTVA010000034">
    <property type="protein sequence ID" value="MBC9208517.1"/>
    <property type="molecule type" value="Genomic_DNA"/>
</dbReference>
<dbReference type="SMART" id="SM00240">
    <property type="entry name" value="FHA"/>
    <property type="match status" value="1"/>
</dbReference>
<feature type="domain" description="FHA" evidence="2">
    <location>
        <begin position="25"/>
        <end position="75"/>
    </location>
</feature>
<dbReference type="InterPro" id="IPR000253">
    <property type="entry name" value="FHA_dom"/>
</dbReference>
<protein>
    <submittedName>
        <fullName evidence="3">Type VI secretion system-associated FHA domain protein TagH</fullName>
    </submittedName>
</protein>
<keyword evidence="4" id="KW-1185">Reference proteome</keyword>
<dbReference type="Gene3D" id="2.60.200.20">
    <property type="match status" value="1"/>
</dbReference>
<evidence type="ECO:0000313" key="4">
    <source>
        <dbReference type="Proteomes" id="UP000626026"/>
    </source>
</evidence>
<dbReference type="InterPro" id="IPR008984">
    <property type="entry name" value="SMAD_FHA_dom_sf"/>
</dbReference>
<dbReference type="SUPFAM" id="SSF49879">
    <property type="entry name" value="SMAD/FHA domain"/>
    <property type="match status" value="1"/>
</dbReference>
<feature type="region of interest" description="Disordered" evidence="1">
    <location>
        <begin position="137"/>
        <end position="256"/>
    </location>
</feature>
<dbReference type="NCBIfam" id="TIGR03354">
    <property type="entry name" value="VI_FHA"/>
    <property type="match status" value="1"/>
</dbReference>
<dbReference type="Pfam" id="PF00498">
    <property type="entry name" value="FHA"/>
    <property type="match status" value="1"/>
</dbReference>
<name>A0ABR7RPL4_9PROT</name>
<evidence type="ECO:0000256" key="1">
    <source>
        <dbReference type="SAM" id="MobiDB-lite"/>
    </source>
</evidence>
<dbReference type="RefSeq" id="WP_187785670.1">
    <property type="nucleotide sequence ID" value="NZ_JACTVA010000034.1"/>
</dbReference>
<sequence length="442" mass="46453">MELTLAVLRCPDSAVPETRRVRGDFSIGRAPGNDWVLSDPDRVLSKHHCVLEFRAGGWQVRDLSTNGTYLNQSAAPLGREAAAPLNDGDRLRLGAWEVEVRVSAVAAQAGPLPWGGTDPFAEPPTPAYQAPASTAALDPLFDPMAPPPPAYTPFGQPTTSRDPFGEDEAPMPDHRPSASDAFRPPPARPASVLPDDWDLDLSPAPAPQPSAAPPPPRPVPPPQQEAPLPLLPAEPDSFSVAQPWSPQPEAAPHAPKVTESGIAAFLAGAGLPPHVLAATDPDAALHAAGVVTRAAIAGMRALLIARADVKREFRIEQTMLRASGNNPVKFAASNEAALLALLTMPGQAALEETVADLAAHQAATLAATQAAARALLQRLAPAPLEAADSGGGLMPGAREKRLWEAYKALHQQTAEQFDDDFDSAFGKAFARAYEDAIRGGRG</sequence>
<reference evidence="3 4" key="1">
    <citation type="journal article" date="2013" name="Int. J. Syst. Evol. Microbiol.">
        <title>Roseomonas aerophila sp. nov., isolated from air.</title>
        <authorList>
            <person name="Kim S.J."/>
            <person name="Weon H.Y."/>
            <person name="Ahn J.H."/>
            <person name="Hong S.B."/>
            <person name="Seok S.J."/>
            <person name="Whang K.S."/>
            <person name="Kwon S.W."/>
        </authorList>
    </citation>
    <scope>NUCLEOTIDE SEQUENCE [LARGE SCALE GENOMIC DNA]</scope>
    <source>
        <strain evidence="3 4">NBRC 108923</strain>
    </source>
</reference>
<evidence type="ECO:0000259" key="2">
    <source>
        <dbReference type="PROSITE" id="PS50006"/>
    </source>
</evidence>
<proteinExistence type="predicted"/>
<dbReference type="CDD" id="cd00060">
    <property type="entry name" value="FHA"/>
    <property type="match status" value="1"/>
</dbReference>
<feature type="compositionally biased region" description="Pro residues" evidence="1">
    <location>
        <begin position="204"/>
        <end position="232"/>
    </location>
</feature>
<dbReference type="PRINTS" id="PR01217">
    <property type="entry name" value="PRICHEXTENSN"/>
</dbReference>
<organism evidence="3 4">
    <name type="scientific">Teichococcus aerophilus</name>
    <dbReference type="NCBI Taxonomy" id="1224513"/>
    <lineage>
        <taxon>Bacteria</taxon>
        <taxon>Pseudomonadati</taxon>
        <taxon>Pseudomonadota</taxon>
        <taxon>Alphaproteobacteria</taxon>
        <taxon>Acetobacterales</taxon>
        <taxon>Roseomonadaceae</taxon>
        <taxon>Roseomonas</taxon>
    </lineage>
</organism>
<comment type="caution">
    <text evidence="3">The sequence shown here is derived from an EMBL/GenBank/DDBJ whole genome shotgun (WGS) entry which is preliminary data.</text>
</comment>
<dbReference type="InterPro" id="IPR050923">
    <property type="entry name" value="Cell_Proc_Reg/RNA_Proc"/>
</dbReference>
<dbReference type="Proteomes" id="UP000626026">
    <property type="component" value="Unassembled WGS sequence"/>
</dbReference>
<dbReference type="Pfam" id="PF20232">
    <property type="entry name" value="T6SS_FHA_C"/>
    <property type="match status" value="1"/>
</dbReference>
<dbReference type="InterPro" id="IPR046883">
    <property type="entry name" value="T6SS_FHA_C"/>
</dbReference>
<dbReference type="PANTHER" id="PTHR23308">
    <property type="entry name" value="NUCLEAR INHIBITOR OF PROTEIN PHOSPHATASE-1"/>
    <property type="match status" value="1"/>
</dbReference>
<gene>
    <name evidence="3" type="primary">tagH</name>
    <name evidence="3" type="ORF">IBL26_16840</name>
</gene>
<evidence type="ECO:0000313" key="3">
    <source>
        <dbReference type="EMBL" id="MBC9208517.1"/>
    </source>
</evidence>
<dbReference type="InterPro" id="IPR017735">
    <property type="entry name" value="T6SS_FHA"/>
</dbReference>
<feature type="region of interest" description="Disordered" evidence="1">
    <location>
        <begin position="111"/>
        <end position="130"/>
    </location>
</feature>
<dbReference type="PROSITE" id="PS50006">
    <property type="entry name" value="FHA_DOMAIN"/>
    <property type="match status" value="1"/>
</dbReference>